<keyword evidence="2" id="KW-1185">Reference proteome</keyword>
<protein>
    <recommendedName>
        <fullName evidence="3">Bet v I/Major latex protein domain-containing protein</fullName>
    </recommendedName>
</protein>
<dbReference type="InterPro" id="IPR023393">
    <property type="entry name" value="START-like_dom_sf"/>
</dbReference>
<dbReference type="Gramene" id="EFJ21004">
    <property type="protein sequence ID" value="EFJ21004"/>
    <property type="gene ID" value="SELMODRAFT_417584"/>
</dbReference>
<evidence type="ECO:0000313" key="2">
    <source>
        <dbReference type="Proteomes" id="UP000001514"/>
    </source>
</evidence>
<dbReference type="PANTHER" id="PTHR33789">
    <property type="entry name" value="LACHRYMATORY-FACTOR SYNTHASE"/>
    <property type="match status" value="1"/>
</dbReference>
<dbReference type="Gene3D" id="3.30.530.20">
    <property type="match status" value="1"/>
</dbReference>
<accession>D8S2X8</accession>
<sequence>MVAEKARVLDILNPNKWHGCVRSRIPAAASRVWKIASDFCGLHKIMPVVDVCDQDGAPGCAEGNNLSLEDCLVNVRLREGMDKSTIVNWSFEVSARSLTTKDKALGDLTELANAYLKGLEMAAMSRSN</sequence>
<dbReference type="HOGENOM" id="CLU_1963398_0_0_1"/>
<dbReference type="AlphaFoldDB" id="D8S2X8"/>
<organism evidence="2">
    <name type="scientific">Selaginella moellendorffii</name>
    <name type="common">Spikemoss</name>
    <dbReference type="NCBI Taxonomy" id="88036"/>
    <lineage>
        <taxon>Eukaryota</taxon>
        <taxon>Viridiplantae</taxon>
        <taxon>Streptophyta</taxon>
        <taxon>Embryophyta</taxon>
        <taxon>Tracheophyta</taxon>
        <taxon>Lycopodiopsida</taxon>
        <taxon>Selaginellales</taxon>
        <taxon>Selaginellaceae</taxon>
        <taxon>Selaginella</taxon>
    </lineage>
</organism>
<dbReference type="InParanoid" id="D8S2X8"/>
<dbReference type="PANTHER" id="PTHR33789:SF13">
    <property type="entry name" value="BET V I_MAJOR LATEX PROTEIN DOMAIN-CONTAINING PROTEIN"/>
    <property type="match status" value="1"/>
</dbReference>
<name>D8S2X8_SELML</name>
<dbReference type="Proteomes" id="UP000001514">
    <property type="component" value="Unassembled WGS sequence"/>
</dbReference>
<dbReference type="SUPFAM" id="SSF55961">
    <property type="entry name" value="Bet v1-like"/>
    <property type="match status" value="1"/>
</dbReference>
<dbReference type="KEGG" id="smo:SELMODRAFT_417584"/>
<evidence type="ECO:0000313" key="1">
    <source>
        <dbReference type="EMBL" id="EFJ21004.1"/>
    </source>
</evidence>
<evidence type="ECO:0008006" key="3">
    <source>
        <dbReference type="Google" id="ProtNLM"/>
    </source>
</evidence>
<reference evidence="1 2" key="1">
    <citation type="journal article" date="2011" name="Science">
        <title>The Selaginella genome identifies genetic changes associated with the evolution of vascular plants.</title>
        <authorList>
            <person name="Banks J.A."/>
            <person name="Nishiyama T."/>
            <person name="Hasebe M."/>
            <person name="Bowman J.L."/>
            <person name="Gribskov M."/>
            <person name="dePamphilis C."/>
            <person name="Albert V.A."/>
            <person name="Aono N."/>
            <person name="Aoyama T."/>
            <person name="Ambrose B.A."/>
            <person name="Ashton N.W."/>
            <person name="Axtell M.J."/>
            <person name="Barker E."/>
            <person name="Barker M.S."/>
            <person name="Bennetzen J.L."/>
            <person name="Bonawitz N.D."/>
            <person name="Chapple C."/>
            <person name="Cheng C."/>
            <person name="Correa L.G."/>
            <person name="Dacre M."/>
            <person name="DeBarry J."/>
            <person name="Dreyer I."/>
            <person name="Elias M."/>
            <person name="Engstrom E.M."/>
            <person name="Estelle M."/>
            <person name="Feng L."/>
            <person name="Finet C."/>
            <person name="Floyd S.K."/>
            <person name="Frommer W.B."/>
            <person name="Fujita T."/>
            <person name="Gramzow L."/>
            <person name="Gutensohn M."/>
            <person name="Harholt J."/>
            <person name="Hattori M."/>
            <person name="Heyl A."/>
            <person name="Hirai T."/>
            <person name="Hiwatashi Y."/>
            <person name="Ishikawa M."/>
            <person name="Iwata M."/>
            <person name="Karol K.G."/>
            <person name="Koehler B."/>
            <person name="Kolukisaoglu U."/>
            <person name="Kubo M."/>
            <person name="Kurata T."/>
            <person name="Lalonde S."/>
            <person name="Li K."/>
            <person name="Li Y."/>
            <person name="Litt A."/>
            <person name="Lyons E."/>
            <person name="Manning G."/>
            <person name="Maruyama T."/>
            <person name="Michael T.P."/>
            <person name="Mikami K."/>
            <person name="Miyazaki S."/>
            <person name="Morinaga S."/>
            <person name="Murata T."/>
            <person name="Mueller-Roeber B."/>
            <person name="Nelson D.R."/>
            <person name="Obara M."/>
            <person name="Oguri Y."/>
            <person name="Olmstead R.G."/>
            <person name="Onodera N."/>
            <person name="Petersen B.L."/>
            <person name="Pils B."/>
            <person name="Prigge M."/>
            <person name="Rensing S.A."/>
            <person name="Riano-Pachon D.M."/>
            <person name="Roberts A.W."/>
            <person name="Sato Y."/>
            <person name="Scheller H.V."/>
            <person name="Schulz B."/>
            <person name="Schulz C."/>
            <person name="Shakirov E.V."/>
            <person name="Shibagaki N."/>
            <person name="Shinohara N."/>
            <person name="Shippen D.E."/>
            <person name="Soerensen I."/>
            <person name="Sotooka R."/>
            <person name="Sugimoto N."/>
            <person name="Sugita M."/>
            <person name="Sumikawa N."/>
            <person name="Tanurdzic M."/>
            <person name="Theissen G."/>
            <person name="Ulvskov P."/>
            <person name="Wakazuki S."/>
            <person name="Weng J.K."/>
            <person name="Willats W.W."/>
            <person name="Wipf D."/>
            <person name="Wolf P.G."/>
            <person name="Yang L."/>
            <person name="Zimmer A.D."/>
            <person name="Zhu Q."/>
            <person name="Mitros T."/>
            <person name="Hellsten U."/>
            <person name="Loque D."/>
            <person name="Otillar R."/>
            <person name="Salamov A."/>
            <person name="Schmutz J."/>
            <person name="Shapiro H."/>
            <person name="Lindquist E."/>
            <person name="Lucas S."/>
            <person name="Rokhsar D."/>
            <person name="Grigoriev I.V."/>
        </authorList>
    </citation>
    <scope>NUCLEOTIDE SEQUENCE [LARGE SCALE GENOMIC DNA]</scope>
</reference>
<dbReference type="EMBL" id="GL377600">
    <property type="protein sequence ID" value="EFJ21004.1"/>
    <property type="molecule type" value="Genomic_DNA"/>
</dbReference>
<gene>
    <name evidence="1" type="ORF">SELMODRAFT_417584</name>
</gene>
<dbReference type="InterPro" id="IPR053249">
    <property type="entry name" value="LFS"/>
</dbReference>
<proteinExistence type="predicted"/>